<feature type="domain" description="Glyoxalase/fosfomycin resistance/dioxygenase" evidence="1">
    <location>
        <begin position="20"/>
        <end position="134"/>
    </location>
</feature>
<dbReference type="InterPro" id="IPR004360">
    <property type="entry name" value="Glyas_Fos-R_dOase_dom"/>
</dbReference>
<dbReference type="SUPFAM" id="SSF54593">
    <property type="entry name" value="Glyoxalase/Bleomycin resistance protein/Dihydroxybiphenyl dioxygenase"/>
    <property type="match status" value="1"/>
</dbReference>
<reference evidence="2" key="2">
    <citation type="journal article" date="2023" name="J Glob Antimicrob Resist">
        <title>Emergence of NDM-1 and KPC-3 carbapenemases in Kluyvera cryocrescens: Investigating genetic heterogeneity and acquisition routes of blaNDM-1 in Enterobacterales species in Portugal.</title>
        <authorList>
            <person name="Loiodice M."/>
            <person name="Ribeiro M."/>
            <person name="Peixe L."/>
            <person name="Novais A."/>
        </authorList>
    </citation>
    <scope>NUCLEOTIDE SEQUENCE</scope>
    <source>
        <strain evidence="2">K629</strain>
    </source>
</reference>
<gene>
    <name evidence="3" type="ORF">NCTC12993_01985</name>
    <name evidence="2" type="ORF">QWU01_03490</name>
</gene>
<dbReference type="EMBL" id="JAUEQX010000004">
    <property type="protein sequence ID" value="MDW3775872.1"/>
    <property type="molecule type" value="Genomic_DNA"/>
</dbReference>
<evidence type="ECO:0000313" key="3">
    <source>
        <dbReference type="EMBL" id="VFS61623.1"/>
    </source>
</evidence>
<dbReference type="InterPro" id="IPR029068">
    <property type="entry name" value="Glyas_Bleomycin-R_OHBP_Dase"/>
</dbReference>
<keyword evidence="4" id="KW-1185">Reference proteome</keyword>
<reference evidence="3 4" key="1">
    <citation type="submission" date="2019-03" db="EMBL/GenBank/DDBJ databases">
        <authorList>
            <consortium name="Pathogen Informatics"/>
        </authorList>
    </citation>
    <scope>NUCLEOTIDE SEQUENCE [LARGE SCALE GENOMIC DNA]</scope>
    <source>
        <strain evidence="3 4">NCTC12993</strain>
    </source>
</reference>
<dbReference type="AlphaFoldDB" id="A0A485AP39"/>
<protein>
    <submittedName>
        <fullName evidence="3">Glyoxalase-like domain</fullName>
    </submittedName>
    <submittedName>
        <fullName evidence="2">Glyoxalase/bleomycin resistance/dioxygenase family protein</fullName>
    </submittedName>
</protein>
<dbReference type="RefSeq" id="WP_061280956.1">
    <property type="nucleotide sequence ID" value="NZ_JAUEQX010000004.1"/>
</dbReference>
<proteinExistence type="predicted"/>
<evidence type="ECO:0000313" key="2">
    <source>
        <dbReference type="EMBL" id="MDW3775872.1"/>
    </source>
</evidence>
<dbReference type="Proteomes" id="UP000401081">
    <property type="component" value="Unassembled WGS sequence"/>
</dbReference>
<name>A0A485AP39_KLUCR</name>
<dbReference type="Proteomes" id="UP001276300">
    <property type="component" value="Unassembled WGS sequence"/>
</dbReference>
<evidence type="ECO:0000259" key="1">
    <source>
        <dbReference type="Pfam" id="PF00903"/>
    </source>
</evidence>
<dbReference type="Pfam" id="PF00903">
    <property type="entry name" value="Glyoxalase"/>
    <property type="match status" value="1"/>
</dbReference>
<dbReference type="EMBL" id="CAADJD010000015">
    <property type="protein sequence ID" value="VFS61623.1"/>
    <property type="molecule type" value="Genomic_DNA"/>
</dbReference>
<organism evidence="3 4">
    <name type="scientific">Kluyvera cryocrescens</name>
    <name type="common">Kluyvera citrophila</name>
    <dbReference type="NCBI Taxonomy" id="580"/>
    <lineage>
        <taxon>Bacteria</taxon>
        <taxon>Pseudomonadati</taxon>
        <taxon>Pseudomonadota</taxon>
        <taxon>Gammaproteobacteria</taxon>
        <taxon>Enterobacterales</taxon>
        <taxon>Enterobacteriaceae</taxon>
        <taxon>Kluyvera</taxon>
    </lineage>
</organism>
<accession>A0A485AP39</accession>
<evidence type="ECO:0000313" key="4">
    <source>
        <dbReference type="Proteomes" id="UP000401081"/>
    </source>
</evidence>
<dbReference type="Gene3D" id="3.10.180.10">
    <property type="entry name" value="2,3-Dihydroxybiphenyl 1,2-Dioxygenase, domain 1"/>
    <property type="match status" value="1"/>
</dbReference>
<dbReference type="GeneID" id="99776746"/>
<sequence>MEHEIPGVEVLFVAGFGPITQSTDASAAFYQATLGLPLKAMAGNEEYLLTDVNQLDGVKHFALWPLSQAATSCFGQEQWPSDLPTPQAWIEFEVRDIASATQTLLERGYTLLIAHRMEPWGQSVTRLLSPEGLLTGLTITPWMREEVENNG</sequence>